<dbReference type="Gene3D" id="3.40.50.150">
    <property type="entry name" value="Vaccinia Virus protein VP39"/>
    <property type="match status" value="1"/>
</dbReference>
<protein>
    <recommendedName>
        <fullName evidence="1">Methyltransferase domain-containing protein</fullName>
    </recommendedName>
</protein>
<dbReference type="InterPro" id="IPR004033">
    <property type="entry name" value="UbiE/COQ5_MeTrFase"/>
</dbReference>
<dbReference type="PANTHER" id="PTHR43591:SF110">
    <property type="entry name" value="RHODANESE DOMAIN-CONTAINING PROTEIN"/>
    <property type="match status" value="1"/>
</dbReference>
<dbReference type="Pfam" id="PF13649">
    <property type="entry name" value="Methyltransf_25"/>
    <property type="match status" value="1"/>
</dbReference>
<name>A0A3B0WN61_9ZZZZ</name>
<sequence length="313" mass="34672">MSSTENNNEEQRFKTDDADSYNAVVDYFDQYTERFTCHLPEPLLAMANAPDNGEVLDVGTGTGIVALDVASRLGANGKVVGIDLSDGMLSTAMKKAEQKGLQERTEFLKMDAERLTFENNKFDAALSLYALRHFPNPDESVNEIFRVLKPGASLVAAVGSAPTLLSSDGVKAAIRRIGSIIRKSTGRELSACEFIDALVAEYIPERKDRDVTEWVEHHHGFTGSIKSLFVNAGFTNIRTAWKGQYSIIESAEDFWLLQMTYSSIARKRIQQADENDVEKLKAAFYQRCNQVLKKKGRLVYQSGAAIVSGTKPN</sequence>
<evidence type="ECO:0000259" key="1">
    <source>
        <dbReference type="Pfam" id="PF13649"/>
    </source>
</evidence>
<evidence type="ECO:0000313" key="2">
    <source>
        <dbReference type="EMBL" id="VAW53813.1"/>
    </source>
</evidence>
<dbReference type="GO" id="GO:0008168">
    <property type="term" value="F:methyltransferase activity"/>
    <property type="evidence" value="ECO:0007669"/>
    <property type="project" value="InterPro"/>
</dbReference>
<feature type="domain" description="Methyltransferase" evidence="1">
    <location>
        <begin position="55"/>
        <end position="151"/>
    </location>
</feature>
<dbReference type="AlphaFoldDB" id="A0A3B0WN61"/>
<accession>A0A3B0WN61</accession>
<dbReference type="EMBL" id="UOFE01000035">
    <property type="protein sequence ID" value="VAW53813.1"/>
    <property type="molecule type" value="Genomic_DNA"/>
</dbReference>
<gene>
    <name evidence="2" type="ORF">MNBD_GAMMA05-1272</name>
</gene>
<dbReference type="PANTHER" id="PTHR43591">
    <property type="entry name" value="METHYLTRANSFERASE"/>
    <property type="match status" value="1"/>
</dbReference>
<dbReference type="PROSITE" id="PS51608">
    <property type="entry name" value="SAM_MT_UBIE"/>
    <property type="match status" value="1"/>
</dbReference>
<dbReference type="InterPro" id="IPR041698">
    <property type="entry name" value="Methyltransf_25"/>
</dbReference>
<dbReference type="CDD" id="cd02440">
    <property type="entry name" value="AdoMet_MTases"/>
    <property type="match status" value="1"/>
</dbReference>
<dbReference type="SUPFAM" id="SSF53335">
    <property type="entry name" value="S-adenosyl-L-methionine-dependent methyltransferases"/>
    <property type="match status" value="1"/>
</dbReference>
<dbReference type="InterPro" id="IPR029063">
    <property type="entry name" value="SAM-dependent_MTases_sf"/>
</dbReference>
<reference evidence="2" key="1">
    <citation type="submission" date="2018-06" db="EMBL/GenBank/DDBJ databases">
        <authorList>
            <person name="Zhirakovskaya E."/>
        </authorList>
    </citation>
    <scope>NUCLEOTIDE SEQUENCE</scope>
</reference>
<proteinExistence type="predicted"/>
<organism evidence="2">
    <name type="scientific">hydrothermal vent metagenome</name>
    <dbReference type="NCBI Taxonomy" id="652676"/>
    <lineage>
        <taxon>unclassified sequences</taxon>
        <taxon>metagenomes</taxon>
        <taxon>ecological metagenomes</taxon>
    </lineage>
</organism>